<dbReference type="Proteomes" id="UP000001878">
    <property type="component" value="Segment"/>
</dbReference>
<proteinExistence type="predicted"/>
<gene>
    <name evidence="1" type="ORF">lb338_phage_151</name>
</gene>
<dbReference type="RefSeq" id="YP_002790830.1">
    <property type="nucleotide sequence ID" value="NC_012530.1"/>
</dbReference>
<reference evidence="1 2" key="1">
    <citation type="journal article" date="2009" name="Gene">
        <title>Genome of a virulent bacteriophage Lb338-1 that lyses the probiotic Lactobacillus paracasei cheese strain.</title>
        <authorList>
            <person name="Alemayehu D."/>
            <person name="Ross R.P."/>
            <person name="O'Sullivan O."/>
            <person name="Coffey A."/>
            <person name="Stanton C."/>
            <person name="Fitzgerald G.F."/>
            <person name="McAuliffe O."/>
        </authorList>
    </citation>
    <scope>NUCLEOTIDE SEQUENCE [LARGE SCALE GENOMIC DNA]</scope>
    <source>
        <strain evidence="1">Lb338-1</strain>
    </source>
</reference>
<accession>C1KFR1</accession>
<dbReference type="GeneID" id="7751006"/>
<dbReference type="EMBL" id="FJ822135">
    <property type="protein sequence ID" value="ACO37072.1"/>
    <property type="molecule type" value="Genomic_DNA"/>
</dbReference>
<evidence type="ECO:0000313" key="1">
    <source>
        <dbReference type="EMBL" id="ACO37072.1"/>
    </source>
</evidence>
<name>C1KFR1_9CAUD</name>
<organism evidence="1 2">
    <name type="scientific">Lactobacillus phage Lb338-1</name>
    <dbReference type="NCBI Taxonomy" id="2892342"/>
    <lineage>
        <taxon>Viruses</taxon>
        <taxon>Duplodnaviria</taxon>
        <taxon>Heunggongvirae</taxon>
        <taxon>Uroviricota</taxon>
        <taxon>Caudoviricetes</taxon>
        <taxon>Herelleviridae</taxon>
        <taxon>Mooreparkvirus</taxon>
        <taxon>Mooreparkvirus Lb3381</taxon>
    </lineage>
</organism>
<keyword evidence="2" id="KW-1185">Reference proteome</keyword>
<dbReference type="OrthoDB" id="10991at10239"/>
<dbReference type="KEGG" id="vg:7751006"/>
<evidence type="ECO:0000313" key="2">
    <source>
        <dbReference type="Proteomes" id="UP000001878"/>
    </source>
</evidence>
<protein>
    <submittedName>
        <fullName evidence="1">Uncharacterized protein</fullName>
    </submittedName>
</protein>
<sequence>MLLYSQRGQAMKAYVNDLDTDTITVQDYNGIKHEYSIQKELEVDESNYQKAFIEQPAKYAFWSAVLQEAKLVLKQQEDLLERKHAECYNKAYQKYLEEGIRPTKDLLEAQIALDPAYQEAQNRVNTADYSMGRVQFIVKVFEQRAQMLISYGADKRQENNYGN</sequence>